<accession>A0ABP7L779</accession>
<reference evidence="2" key="1">
    <citation type="journal article" date="2019" name="Int. J. Syst. Evol. Microbiol.">
        <title>The Global Catalogue of Microorganisms (GCM) 10K type strain sequencing project: providing services to taxonomists for standard genome sequencing and annotation.</title>
        <authorList>
            <consortium name="The Broad Institute Genomics Platform"/>
            <consortium name="The Broad Institute Genome Sequencing Center for Infectious Disease"/>
            <person name="Wu L."/>
            <person name="Ma J."/>
        </authorList>
    </citation>
    <scope>NUCLEOTIDE SEQUENCE [LARGE SCALE GENOMIC DNA]</scope>
    <source>
        <strain evidence="2">JCM 16578</strain>
    </source>
</reference>
<sequence>MPTAPNSAPEVSATAAAPRAAARLNLSVISHVLSERRCVKLRQLARSGAAGLELILSGRHAENGKDART</sequence>
<keyword evidence="2" id="KW-1185">Reference proteome</keyword>
<gene>
    <name evidence="1" type="ORF">GCM10022207_75620</name>
</gene>
<name>A0ABP7L779_9ACTN</name>
<dbReference type="Proteomes" id="UP001501563">
    <property type="component" value="Unassembled WGS sequence"/>
</dbReference>
<evidence type="ECO:0000313" key="1">
    <source>
        <dbReference type="EMBL" id="GAA3896195.1"/>
    </source>
</evidence>
<protein>
    <submittedName>
        <fullName evidence="1">Uncharacterized protein</fullName>
    </submittedName>
</protein>
<comment type="caution">
    <text evidence="1">The sequence shown here is derived from an EMBL/GenBank/DDBJ whole genome shotgun (WGS) entry which is preliminary data.</text>
</comment>
<organism evidence="1 2">
    <name type="scientific">Streptomyces lannensis</name>
    <dbReference type="NCBI Taxonomy" id="766498"/>
    <lineage>
        <taxon>Bacteria</taxon>
        <taxon>Bacillati</taxon>
        <taxon>Actinomycetota</taxon>
        <taxon>Actinomycetes</taxon>
        <taxon>Kitasatosporales</taxon>
        <taxon>Streptomycetaceae</taxon>
        <taxon>Streptomyces</taxon>
    </lineage>
</organism>
<proteinExistence type="predicted"/>
<evidence type="ECO:0000313" key="2">
    <source>
        <dbReference type="Proteomes" id="UP001501563"/>
    </source>
</evidence>
<dbReference type="EMBL" id="BAAAZA010000035">
    <property type="protein sequence ID" value="GAA3896195.1"/>
    <property type="molecule type" value="Genomic_DNA"/>
</dbReference>